<sequence>MQIVGEWIFVRVTRTRRLGKEKAVDPPSKPVAAKKRKTTIDQVHVLIPYSSWTILVFLVLVCFCVLVVLNFVSRECVYVFCFRNGRS</sequence>
<keyword evidence="1" id="KW-1133">Transmembrane helix</keyword>
<evidence type="ECO:0000313" key="2">
    <source>
        <dbReference type="EMBL" id="OTG06812.1"/>
    </source>
</evidence>
<accession>A0A251T827</accession>
<keyword evidence="1" id="KW-0472">Membrane</keyword>
<evidence type="ECO:0000313" key="3">
    <source>
        <dbReference type="Proteomes" id="UP000215914"/>
    </source>
</evidence>
<dbReference type="Proteomes" id="UP000215914">
    <property type="component" value="Chromosome 11"/>
</dbReference>
<name>A0A251T827_HELAN</name>
<dbReference type="AlphaFoldDB" id="A0A251T827"/>
<dbReference type="InParanoid" id="A0A251T827"/>
<keyword evidence="1" id="KW-0812">Transmembrane</keyword>
<evidence type="ECO:0008006" key="4">
    <source>
        <dbReference type="Google" id="ProtNLM"/>
    </source>
</evidence>
<keyword evidence="3" id="KW-1185">Reference proteome</keyword>
<dbReference type="EMBL" id="CM007900">
    <property type="protein sequence ID" value="OTG06812.1"/>
    <property type="molecule type" value="Genomic_DNA"/>
</dbReference>
<reference evidence="3" key="1">
    <citation type="journal article" date="2017" name="Nature">
        <title>The sunflower genome provides insights into oil metabolism, flowering and Asterid evolution.</title>
        <authorList>
            <person name="Badouin H."/>
            <person name="Gouzy J."/>
            <person name="Grassa C.J."/>
            <person name="Murat F."/>
            <person name="Staton S.E."/>
            <person name="Cottret L."/>
            <person name="Lelandais-Briere C."/>
            <person name="Owens G.L."/>
            <person name="Carrere S."/>
            <person name="Mayjonade B."/>
            <person name="Legrand L."/>
            <person name="Gill N."/>
            <person name="Kane N.C."/>
            <person name="Bowers J.E."/>
            <person name="Hubner S."/>
            <person name="Bellec A."/>
            <person name="Berard A."/>
            <person name="Berges H."/>
            <person name="Blanchet N."/>
            <person name="Boniface M.C."/>
            <person name="Brunel D."/>
            <person name="Catrice O."/>
            <person name="Chaidir N."/>
            <person name="Claudel C."/>
            <person name="Donnadieu C."/>
            <person name="Faraut T."/>
            <person name="Fievet G."/>
            <person name="Helmstetter N."/>
            <person name="King M."/>
            <person name="Knapp S.J."/>
            <person name="Lai Z."/>
            <person name="Le Paslier M.C."/>
            <person name="Lippi Y."/>
            <person name="Lorenzon L."/>
            <person name="Mandel J.R."/>
            <person name="Marage G."/>
            <person name="Marchand G."/>
            <person name="Marquand E."/>
            <person name="Bret-Mestries E."/>
            <person name="Morien E."/>
            <person name="Nambeesan S."/>
            <person name="Nguyen T."/>
            <person name="Pegot-Espagnet P."/>
            <person name="Pouilly N."/>
            <person name="Raftis F."/>
            <person name="Sallet E."/>
            <person name="Schiex T."/>
            <person name="Thomas J."/>
            <person name="Vandecasteele C."/>
            <person name="Vares D."/>
            <person name="Vear F."/>
            <person name="Vautrin S."/>
            <person name="Crespi M."/>
            <person name="Mangin B."/>
            <person name="Burke J.M."/>
            <person name="Salse J."/>
            <person name="Munos S."/>
            <person name="Vincourt P."/>
            <person name="Rieseberg L.H."/>
            <person name="Langlade N.B."/>
        </authorList>
    </citation>
    <scope>NUCLEOTIDE SEQUENCE [LARGE SCALE GENOMIC DNA]</scope>
    <source>
        <strain evidence="3">cv. SF193</strain>
    </source>
</reference>
<protein>
    <recommendedName>
        <fullName evidence="4">Transmembrane protein</fullName>
    </recommendedName>
</protein>
<proteinExistence type="predicted"/>
<feature type="transmembrane region" description="Helical" evidence="1">
    <location>
        <begin position="52"/>
        <end position="73"/>
    </location>
</feature>
<evidence type="ECO:0000256" key="1">
    <source>
        <dbReference type="SAM" id="Phobius"/>
    </source>
</evidence>
<gene>
    <name evidence="2" type="ORF">HannXRQ_Chr11g0323431</name>
</gene>
<organism evidence="2 3">
    <name type="scientific">Helianthus annuus</name>
    <name type="common">Common sunflower</name>
    <dbReference type="NCBI Taxonomy" id="4232"/>
    <lineage>
        <taxon>Eukaryota</taxon>
        <taxon>Viridiplantae</taxon>
        <taxon>Streptophyta</taxon>
        <taxon>Embryophyta</taxon>
        <taxon>Tracheophyta</taxon>
        <taxon>Spermatophyta</taxon>
        <taxon>Magnoliopsida</taxon>
        <taxon>eudicotyledons</taxon>
        <taxon>Gunneridae</taxon>
        <taxon>Pentapetalae</taxon>
        <taxon>asterids</taxon>
        <taxon>campanulids</taxon>
        <taxon>Asterales</taxon>
        <taxon>Asteraceae</taxon>
        <taxon>Asteroideae</taxon>
        <taxon>Heliantheae alliance</taxon>
        <taxon>Heliantheae</taxon>
        <taxon>Helianthus</taxon>
    </lineage>
</organism>